<gene>
    <name evidence="2" type="ORF">S01H1_04051</name>
</gene>
<evidence type="ECO:0000256" key="1">
    <source>
        <dbReference type="SAM" id="Phobius"/>
    </source>
</evidence>
<comment type="caution">
    <text evidence="2">The sequence shown here is derived from an EMBL/GenBank/DDBJ whole genome shotgun (WGS) entry which is preliminary data.</text>
</comment>
<organism evidence="2">
    <name type="scientific">marine sediment metagenome</name>
    <dbReference type="NCBI Taxonomy" id="412755"/>
    <lineage>
        <taxon>unclassified sequences</taxon>
        <taxon>metagenomes</taxon>
        <taxon>ecological metagenomes</taxon>
    </lineage>
</organism>
<keyword evidence="1" id="KW-1133">Transmembrane helix</keyword>
<dbReference type="AlphaFoldDB" id="X0T1P4"/>
<dbReference type="EMBL" id="BARS01002160">
    <property type="protein sequence ID" value="GAF82087.1"/>
    <property type="molecule type" value="Genomic_DNA"/>
</dbReference>
<keyword evidence="1" id="KW-0472">Membrane</keyword>
<reference evidence="2" key="1">
    <citation type="journal article" date="2014" name="Front. Microbiol.">
        <title>High frequency of phylogenetically diverse reductive dehalogenase-homologous genes in deep subseafloor sedimentary metagenomes.</title>
        <authorList>
            <person name="Kawai M."/>
            <person name="Futagami T."/>
            <person name="Toyoda A."/>
            <person name="Takaki Y."/>
            <person name="Nishi S."/>
            <person name="Hori S."/>
            <person name="Arai W."/>
            <person name="Tsubouchi T."/>
            <person name="Morono Y."/>
            <person name="Uchiyama I."/>
            <person name="Ito T."/>
            <person name="Fujiyama A."/>
            <person name="Inagaki F."/>
            <person name="Takami H."/>
        </authorList>
    </citation>
    <scope>NUCLEOTIDE SEQUENCE</scope>
    <source>
        <strain evidence="2">Expedition CK06-06</strain>
    </source>
</reference>
<name>X0T1P4_9ZZZZ</name>
<accession>X0T1P4</accession>
<protein>
    <submittedName>
        <fullName evidence="2">Uncharacterized protein</fullName>
    </submittedName>
</protein>
<feature type="transmembrane region" description="Helical" evidence="1">
    <location>
        <begin position="12"/>
        <end position="36"/>
    </location>
</feature>
<sequence length="54" mass="5977">PILGIIFVPWTTLMYVIIFPVAGFWDWLFLILAIIADVGSYGGGGFGNRDRLGF</sequence>
<keyword evidence="1" id="KW-0812">Transmembrane</keyword>
<evidence type="ECO:0000313" key="2">
    <source>
        <dbReference type="EMBL" id="GAF82087.1"/>
    </source>
</evidence>
<feature type="non-terminal residue" evidence="2">
    <location>
        <position position="1"/>
    </location>
</feature>
<proteinExistence type="predicted"/>